<evidence type="ECO:0000256" key="7">
    <source>
        <dbReference type="ARBA" id="ARBA00022833"/>
    </source>
</evidence>
<protein>
    <recommendedName>
        <fullName evidence="8">Ribonuclease Z</fullName>
        <shortName evidence="8">RNase Z</shortName>
        <ecNumber evidence="8">3.1.26.11</ecNumber>
    </recommendedName>
    <alternativeName>
        <fullName evidence="8">tRNA 3 endonuclease</fullName>
    </alternativeName>
    <alternativeName>
        <fullName evidence="8">tRNase Z</fullName>
    </alternativeName>
</protein>
<keyword evidence="2 8" id="KW-0819">tRNA processing</keyword>
<dbReference type="Gene3D" id="3.60.15.10">
    <property type="entry name" value="Ribonuclease Z/Hydroxyacylglutathione hydrolase-like"/>
    <property type="match status" value="1"/>
</dbReference>
<keyword evidence="3 8" id="KW-0540">Nuclease</keyword>
<dbReference type="NCBIfam" id="TIGR02651">
    <property type="entry name" value="RNase_Z"/>
    <property type="match status" value="1"/>
</dbReference>
<feature type="binding site" evidence="8">
    <location>
        <position position="63"/>
    </location>
    <ligand>
        <name>Zn(2+)</name>
        <dbReference type="ChEBI" id="CHEBI:29105"/>
        <label>1</label>
        <note>catalytic</note>
    </ligand>
</feature>
<dbReference type="AlphaFoldDB" id="A0A7C5Y9A5"/>
<keyword evidence="6 8" id="KW-0378">Hydrolase</keyword>
<feature type="active site" description="Proton acceptor" evidence="8">
    <location>
        <position position="67"/>
    </location>
</feature>
<dbReference type="EMBL" id="DRXS01000166">
    <property type="protein sequence ID" value="HHR40778.1"/>
    <property type="molecule type" value="Genomic_DNA"/>
</dbReference>
<comment type="subunit">
    <text evidence="1 8">Homodimer.</text>
</comment>
<comment type="catalytic activity">
    <reaction evidence="8">
        <text>Endonucleolytic cleavage of RNA, removing extra 3' nucleotides from tRNA precursor, generating 3' termini of tRNAs. A 3'-hydroxy group is left at the tRNA terminus and a 5'-phosphoryl group is left at the trailer molecule.</text>
        <dbReference type="EC" id="3.1.26.11"/>
    </reaction>
</comment>
<name>A0A7C5Y9A5_CALS0</name>
<accession>A0A7C5Y9A5</accession>
<comment type="function">
    <text evidence="8">Zinc phosphodiesterase, which displays some tRNA 3'-processing endonuclease activity. Probably involved in tRNA maturation, by removing a 3'-trailer from precursor tRNA.</text>
</comment>
<evidence type="ECO:0000313" key="10">
    <source>
        <dbReference type="EMBL" id="HHR40778.1"/>
    </source>
</evidence>
<dbReference type="CDD" id="cd07717">
    <property type="entry name" value="RNaseZ_ZiPD-like_MBL-fold"/>
    <property type="match status" value="1"/>
</dbReference>
<proteinExistence type="inferred from homology"/>
<evidence type="ECO:0000256" key="1">
    <source>
        <dbReference type="ARBA" id="ARBA00011738"/>
    </source>
</evidence>
<organism evidence="10">
    <name type="scientific">Caldiarchaeum subterraneum</name>
    <dbReference type="NCBI Taxonomy" id="311458"/>
    <lineage>
        <taxon>Archaea</taxon>
        <taxon>Nitrososphaerota</taxon>
        <taxon>Candidatus Caldarchaeales</taxon>
        <taxon>Candidatus Caldarchaeaceae</taxon>
        <taxon>Candidatus Caldarchaeum</taxon>
    </lineage>
</organism>
<evidence type="ECO:0000256" key="6">
    <source>
        <dbReference type="ARBA" id="ARBA00022801"/>
    </source>
</evidence>
<keyword evidence="5 8" id="KW-0255">Endonuclease</keyword>
<dbReference type="InterPro" id="IPR001279">
    <property type="entry name" value="Metallo-B-lactamas"/>
</dbReference>
<evidence type="ECO:0000256" key="5">
    <source>
        <dbReference type="ARBA" id="ARBA00022759"/>
    </source>
</evidence>
<evidence type="ECO:0000256" key="2">
    <source>
        <dbReference type="ARBA" id="ARBA00022694"/>
    </source>
</evidence>
<comment type="caution">
    <text evidence="10">The sequence shown here is derived from an EMBL/GenBank/DDBJ whole genome shotgun (WGS) entry which is preliminary data.</text>
</comment>
<comment type="cofactor">
    <cofactor evidence="8">
        <name>Zn(2+)</name>
        <dbReference type="ChEBI" id="CHEBI:29105"/>
    </cofactor>
    <text evidence="8">Binds 2 Zn(2+) ions.</text>
</comment>
<dbReference type="PANTHER" id="PTHR46018:SF2">
    <property type="entry name" value="ZINC PHOSPHODIESTERASE ELAC PROTEIN 1"/>
    <property type="match status" value="1"/>
</dbReference>
<dbReference type="Pfam" id="PF12706">
    <property type="entry name" value="Lactamase_B_2"/>
    <property type="match status" value="2"/>
</dbReference>
<feature type="binding site" evidence="8">
    <location>
        <position position="68"/>
    </location>
    <ligand>
        <name>Zn(2+)</name>
        <dbReference type="ChEBI" id="CHEBI:29105"/>
        <label>2</label>
        <note>catalytic</note>
    </ligand>
</feature>
<feature type="binding site" evidence="8">
    <location>
        <position position="140"/>
    </location>
    <ligand>
        <name>Zn(2+)</name>
        <dbReference type="ChEBI" id="CHEBI:29105"/>
        <label>1</label>
        <note>catalytic</note>
    </ligand>
</feature>
<keyword evidence="7 8" id="KW-0862">Zinc</keyword>
<reference evidence="10" key="1">
    <citation type="journal article" date="2020" name="mSystems">
        <title>Genome- and Community-Level Interaction Insights into Carbon Utilization and Element Cycling Functions of Hydrothermarchaeota in Hydrothermal Sediment.</title>
        <authorList>
            <person name="Zhou Z."/>
            <person name="Liu Y."/>
            <person name="Xu W."/>
            <person name="Pan J."/>
            <person name="Luo Z.H."/>
            <person name="Li M."/>
        </authorList>
    </citation>
    <scope>NUCLEOTIDE SEQUENCE [LARGE SCALE GENOMIC DNA]</scope>
    <source>
        <strain evidence="10">SpSt-1084</strain>
    </source>
</reference>
<dbReference type="SMART" id="SM00849">
    <property type="entry name" value="Lactamase_B"/>
    <property type="match status" value="1"/>
</dbReference>
<evidence type="ECO:0000256" key="3">
    <source>
        <dbReference type="ARBA" id="ARBA00022722"/>
    </source>
</evidence>
<gene>
    <name evidence="8 10" type="primary">rnz</name>
    <name evidence="10" type="ORF">ENM42_03010</name>
</gene>
<evidence type="ECO:0000259" key="9">
    <source>
        <dbReference type="SMART" id="SM00849"/>
    </source>
</evidence>
<dbReference type="NCBIfam" id="NF000801">
    <property type="entry name" value="PRK00055.1-3"/>
    <property type="match status" value="1"/>
</dbReference>
<feature type="binding site" evidence="8">
    <location>
        <position position="65"/>
    </location>
    <ligand>
        <name>Zn(2+)</name>
        <dbReference type="ChEBI" id="CHEBI:29105"/>
        <label>1</label>
        <note>catalytic</note>
    </ligand>
</feature>
<sequence length="304" mass="33812">MSEMRLVFLGTSGGMPTKKRGLPAVAVRMKSSLILFDCGEGTQRQFLQARIGLKPGFHIFLSHLHGDHVLGIPGMLFTLSMNGRKEEVNIYGPHQTLDFLKAVLRPQFGSLSFKVIGHEMEPGDTVRIDNVTVSCFQTDHTTSSLGYVLKEDERPGKMRQEFLDSLGVPRGPLWGRLQRGESITFGGRVITPDEAMEPPKPGRKIVYTGDTRPCEAVVQASRQADVLIHDATFESKLRAKALEEGHSTAEDAAIAAAKASVRRLYLFHISPRYEETDLLLIEARAVFPESYVAEDFMIYVVPLR</sequence>
<dbReference type="HAMAP" id="MF_01818">
    <property type="entry name" value="RNase_Z_BN"/>
    <property type="match status" value="1"/>
</dbReference>
<dbReference type="InterPro" id="IPR013471">
    <property type="entry name" value="RNase_Z/BN"/>
</dbReference>
<feature type="domain" description="Metallo-beta-lactamase" evidence="9">
    <location>
        <begin position="21"/>
        <end position="210"/>
    </location>
</feature>
<dbReference type="GO" id="GO:0042781">
    <property type="term" value="F:3'-tRNA processing endoribonuclease activity"/>
    <property type="evidence" value="ECO:0007669"/>
    <property type="project" value="UniProtKB-UniRule"/>
</dbReference>
<evidence type="ECO:0000256" key="8">
    <source>
        <dbReference type="HAMAP-Rule" id="MF_01818"/>
    </source>
</evidence>
<dbReference type="InterPro" id="IPR036866">
    <property type="entry name" value="RibonucZ/Hydroxyglut_hydro"/>
</dbReference>
<dbReference type="SUPFAM" id="SSF56281">
    <property type="entry name" value="Metallo-hydrolase/oxidoreductase"/>
    <property type="match status" value="1"/>
</dbReference>
<feature type="binding site" evidence="8">
    <location>
        <position position="210"/>
    </location>
    <ligand>
        <name>Zn(2+)</name>
        <dbReference type="ChEBI" id="CHEBI:29105"/>
        <label>1</label>
        <note>catalytic</note>
    </ligand>
</feature>
<feature type="binding site" evidence="8">
    <location>
        <position position="268"/>
    </location>
    <ligand>
        <name>Zn(2+)</name>
        <dbReference type="ChEBI" id="CHEBI:29105"/>
        <label>2</label>
        <note>catalytic</note>
    </ligand>
</feature>
<comment type="similarity">
    <text evidence="8">Belongs to the RNase Z family.</text>
</comment>
<feature type="binding site" evidence="8">
    <location>
        <position position="67"/>
    </location>
    <ligand>
        <name>Zn(2+)</name>
        <dbReference type="ChEBI" id="CHEBI:29105"/>
        <label>2</label>
        <note>catalytic</note>
    </ligand>
</feature>
<keyword evidence="4 8" id="KW-0479">Metal-binding</keyword>
<dbReference type="EC" id="3.1.26.11" evidence="8"/>
<dbReference type="PANTHER" id="PTHR46018">
    <property type="entry name" value="ZINC PHOSPHODIESTERASE ELAC PROTEIN 1"/>
    <property type="match status" value="1"/>
</dbReference>
<feature type="binding site" evidence="8">
    <location>
        <position position="210"/>
    </location>
    <ligand>
        <name>Zn(2+)</name>
        <dbReference type="ChEBI" id="CHEBI:29105"/>
        <label>2</label>
        <note>catalytic</note>
    </ligand>
</feature>
<evidence type="ECO:0000256" key="4">
    <source>
        <dbReference type="ARBA" id="ARBA00022723"/>
    </source>
</evidence>
<dbReference type="GO" id="GO:0008270">
    <property type="term" value="F:zinc ion binding"/>
    <property type="evidence" value="ECO:0007669"/>
    <property type="project" value="UniProtKB-UniRule"/>
</dbReference>